<keyword evidence="5" id="KW-0168">Coated pit</keyword>
<dbReference type="Proteomes" id="UP000035680">
    <property type="component" value="Unassembled WGS sequence"/>
</dbReference>
<keyword evidence="8" id="KW-1185">Reference proteome</keyword>
<dbReference type="SUPFAM" id="SSF64356">
    <property type="entry name" value="SNARE-like"/>
    <property type="match status" value="1"/>
</dbReference>
<proteinExistence type="inferred from homology"/>
<dbReference type="InterPro" id="IPR001392">
    <property type="entry name" value="Clathrin_mu"/>
</dbReference>
<dbReference type="STRING" id="75913.A0A0K0FUW5"/>
<dbReference type="InterPro" id="IPR028565">
    <property type="entry name" value="MHD"/>
</dbReference>
<feature type="domain" description="MHD" evidence="7">
    <location>
        <begin position="167"/>
        <end position="421"/>
    </location>
</feature>
<evidence type="ECO:0000256" key="6">
    <source>
        <dbReference type="PIRNR" id="PIRNR005992"/>
    </source>
</evidence>
<sequence length="422" mass="49059">MTYSAIYFCDRNRKSLVSKIYRETTSSIKTFREYFWKHYNSIENMPFFVAENNCYMFIKTNDIYIIGVTEDKDTSNIMLIITFLYKIKELLVSLLGELTAININKNLIYIYELLDEILDFGYPQIAEMNVLKSYVMQNGNKTIKQIKVPSCITNSVSWRMPNICHITNEIGVKLTEKIDLTLNKTGSIAEYSIRGFIDIYVQLSGMPRVTFRVCDKFKELLDTKNVSDHRGFHLDNIKFHQCISMTKFEEYKELQCIPPEGRTNIISYQLTPEFSLKPIIEVYCTILKPGSSRIIYTLSLKSNYRAYRNATSIHVALPISRECFNMKHTTSVGKIIHNKESNALIWILKNYPGQKTIQSKIEFSLPTFEIEEKIPRIITLQFALNDVLMSDVSVKSVNISERYDVVAYCQTRTCSGNYIIRY</sequence>
<dbReference type="PIRSF" id="PIRSF005992">
    <property type="entry name" value="Clathrin_mu"/>
    <property type="match status" value="1"/>
</dbReference>
<dbReference type="GO" id="GO:0016192">
    <property type="term" value="P:vesicle-mediated transport"/>
    <property type="evidence" value="ECO:0007669"/>
    <property type="project" value="InterPro"/>
</dbReference>
<dbReference type="SUPFAM" id="SSF49447">
    <property type="entry name" value="Second domain of Mu2 adaptin subunit (ap50) of ap2 adaptor"/>
    <property type="match status" value="1"/>
</dbReference>
<dbReference type="WBParaSite" id="SVE_1612900.1">
    <property type="protein sequence ID" value="SVE_1612900.1"/>
    <property type="gene ID" value="SVE_1612900"/>
</dbReference>
<dbReference type="Gene3D" id="2.60.40.1170">
    <property type="entry name" value="Mu homology domain, subdomain B"/>
    <property type="match status" value="2"/>
</dbReference>
<evidence type="ECO:0000256" key="4">
    <source>
        <dbReference type="ARBA" id="ARBA00023136"/>
    </source>
</evidence>
<dbReference type="GO" id="GO:0005905">
    <property type="term" value="C:clathrin-coated pit"/>
    <property type="evidence" value="ECO:0007669"/>
    <property type="project" value="UniProtKB-KW"/>
</dbReference>
<keyword evidence="2 6" id="KW-0813">Transport</keyword>
<evidence type="ECO:0000256" key="5">
    <source>
        <dbReference type="ARBA" id="ARBA00023176"/>
    </source>
</evidence>
<protein>
    <submittedName>
        <fullName evidence="9">MHD domain-containing protein</fullName>
    </submittedName>
</protein>
<keyword evidence="4" id="KW-0472">Membrane</keyword>
<evidence type="ECO:0000313" key="8">
    <source>
        <dbReference type="Proteomes" id="UP000035680"/>
    </source>
</evidence>
<dbReference type="PRINTS" id="PR00314">
    <property type="entry name" value="CLATHRINADPT"/>
</dbReference>
<dbReference type="InterPro" id="IPR050431">
    <property type="entry name" value="Adaptor_comp_med_subunit"/>
</dbReference>
<keyword evidence="3 6" id="KW-0653">Protein transport</keyword>
<evidence type="ECO:0000313" key="9">
    <source>
        <dbReference type="WBParaSite" id="SVE_1612900.1"/>
    </source>
</evidence>
<name>A0A0K0FUW5_STRVS</name>
<dbReference type="Gene3D" id="3.30.450.60">
    <property type="match status" value="1"/>
</dbReference>
<evidence type="ECO:0000256" key="3">
    <source>
        <dbReference type="ARBA" id="ARBA00022927"/>
    </source>
</evidence>
<dbReference type="InterPro" id="IPR036168">
    <property type="entry name" value="AP2_Mu_C_sf"/>
</dbReference>
<evidence type="ECO:0000256" key="2">
    <source>
        <dbReference type="ARBA" id="ARBA00022448"/>
    </source>
</evidence>
<comment type="subcellular location">
    <subcellularLocation>
        <location evidence="1">Membrane</location>
        <location evidence="1">Coated pit</location>
        <topology evidence="1">Peripheral membrane protein</topology>
        <orientation evidence="1">Cytoplasmic side</orientation>
    </subcellularLocation>
</comment>
<evidence type="ECO:0000259" key="7">
    <source>
        <dbReference type="PROSITE" id="PS51072"/>
    </source>
</evidence>
<dbReference type="PROSITE" id="PS51072">
    <property type="entry name" value="MHD"/>
    <property type="match status" value="1"/>
</dbReference>
<reference evidence="8" key="1">
    <citation type="submission" date="2014-07" db="EMBL/GenBank/DDBJ databases">
        <authorList>
            <person name="Martin A.A"/>
            <person name="De Silva N."/>
        </authorList>
    </citation>
    <scope>NUCLEOTIDE SEQUENCE</scope>
</reference>
<dbReference type="InterPro" id="IPR011012">
    <property type="entry name" value="Longin-like_dom_sf"/>
</dbReference>
<reference evidence="9" key="2">
    <citation type="submission" date="2015-08" db="UniProtKB">
        <authorList>
            <consortium name="WormBaseParasite"/>
        </authorList>
    </citation>
    <scope>IDENTIFICATION</scope>
</reference>
<dbReference type="AlphaFoldDB" id="A0A0K0FUW5"/>
<accession>A0A0K0FUW5</accession>
<evidence type="ECO:0000256" key="1">
    <source>
        <dbReference type="ARBA" id="ARBA00004277"/>
    </source>
</evidence>
<dbReference type="GO" id="GO:0006886">
    <property type="term" value="P:intracellular protein transport"/>
    <property type="evidence" value="ECO:0007669"/>
    <property type="project" value="UniProtKB-UniRule"/>
</dbReference>
<dbReference type="PANTHER" id="PTHR10529">
    <property type="entry name" value="AP COMPLEX SUBUNIT MU"/>
    <property type="match status" value="1"/>
</dbReference>
<dbReference type="GO" id="GO:0030131">
    <property type="term" value="C:clathrin adaptor complex"/>
    <property type="evidence" value="ECO:0007669"/>
    <property type="project" value="UniProtKB-UniRule"/>
</dbReference>
<comment type="similarity">
    <text evidence="6">Belongs to the adaptor complexes medium subunit family.</text>
</comment>
<organism evidence="8 9">
    <name type="scientific">Strongyloides venezuelensis</name>
    <name type="common">Threadworm</name>
    <dbReference type="NCBI Taxonomy" id="75913"/>
    <lineage>
        <taxon>Eukaryota</taxon>
        <taxon>Metazoa</taxon>
        <taxon>Ecdysozoa</taxon>
        <taxon>Nematoda</taxon>
        <taxon>Chromadorea</taxon>
        <taxon>Rhabditida</taxon>
        <taxon>Tylenchina</taxon>
        <taxon>Panagrolaimomorpha</taxon>
        <taxon>Strongyloidoidea</taxon>
        <taxon>Strongyloididae</taxon>
        <taxon>Strongyloides</taxon>
    </lineage>
</organism>
<dbReference type="FunFam" id="3.30.450.60:FF:000002">
    <property type="entry name" value="AP-2 complex subunit mu, putative"/>
    <property type="match status" value="1"/>
</dbReference>
<dbReference type="Pfam" id="PF00928">
    <property type="entry name" value="Adap_comp_sub"/>
    <property type="match status" value="1"/>
</dbReference>